<name>A0ABN4PKS5_STRAM</name>
<evidence type="ECO:0000313" key="2">
    <source>
        <dbReference type="Proteomes" id="UP000076720"/>
    </source>
</evidence>
<dbReference type="Proteomes" id="UP000076720">
    <property type="component" value="Chromosome"/>
</dbReference>
<keyword evidence="2" id="KW-1185">Reference proteome</keyword>
<dbReference type="EMBL" id="CP012949">
    <property type="protein sequence ID" value="ANB10528.1"/>
    <property type="molecule type" value="Genomic_DNA"/>
</dbReference>
<organism evidence="1 2">
    <name type="scientific">Streptomyces ambofaciens</name>
    <dbReference type="NCBI Taxonomy" id="1889"/>
    <lineage>
        <taxon>Bacteria</taxon>
        <taxon>Bacillati</taxon>
        <taxon>Actinomycetota</taxon>
        <taxon>Actinomycetes</taxon>
        <taxon>Kitasatosporales</taxon>
        <taxon>Streptomycetaceae</taxon>
        <taxon>Streptomyces</taxon>
    </lineage>
</organism>
<accession>A0ABN4PKS5</accession>
<reference evidence="1 2" key="2">
    <citation type="journal article" date="2016" name="Genome Announc.">
        <title>Complete Genome Sequence of Streptomyces ambofaciens DSM 40697, a Paradigm for Genome Plasticity Studies.</title>
        <authorList>
            <person name="Thibessard A."/>
            <person name="Leblond P."/>
        </authorList>
    </citation>
    <scope>NUCLEOTIDE SEQUENCE [LARGE SCALE GENOMIC DNA]</scope>
    <source>
        <strain evidence="1 2">DSM 40697</strain>
    </source>
</reference>
<sequence length="86" mass="9819">MDLPLALTMIATRHRVRSVPDPEVETFRRADLVDVLHGLPPTASGRVPVRAVTRVFPYLGLHRCLLRRAAAYACRHPREPLPMVRW</sequence>
<reference evidence="2" key="1">
    <citation type="submission" date="2015-10" db="EMBL/GenBank/DDBJ databases">
        <title>Complete genome sequence of Streptomyces ambofaciens DSM 40697.</title>
        <authorList>
            <person name="Thibessard A."/>
            <person name="Leblond P."/>
        </authorList>
    </citation>
    <scope>NUCLEOTIDE SEQUENCE [LARGE SCALE GENOMIC DNA]</scope>
    <source>
        <strain evidence="2">DSM 40697</strain>
    </source>
</reference>
<gene>
    <name evidence="1" type="ORF">SAM40697_6575</name>
</gene>
<evidence type="ECO:0000313" key="1">
    <source>
        <dbReference type="EMBL" id="ANB10528.1"/>
    </source>
</evidence>
<dbReference type="RefSeq" id="WP_079155746.1">
    <property type="nucleotide sequence ID" value="NZ_CP012949.1"/>
</dbReference>
<protein>
    <submittedName>
        <fullName evidence="1">Uncharacterized protein</fullName>
    </submittedName>
</protein>
<proteinExistence type="predicted"/>